<evidence type="ECO:0000256" key="1">
    <source>
        <dbReference type="ARBA" id="ARBA00022884"/>
    </source>
</evidence>
<evidence type="ECO:0000313" key="5">
    <source>
        <dbReference type="EnsemblMetazoa" id="OVOC2326.1"/>
    </source>
</evidence>
<dbReference type="OMA" id="DLKKSWH"/>
<dbReference type="Pfam" id="PF00076">
    <property type="entry name" value="RRM_1"/>
    <property type="match status" value="1"/>
</dbReference>
<feature type="compositionally biased region" description="Basic residues" evidence="3">
    <location>
        <begin position="208"/>
        <end position="227"/>
    </location>
</feature>
<dbReference type="EnsemblMetazoa" id="OVOC2326.1">
    <property type="protein sequence ID" value="OVOC2326.1"/>
    <property type="gene ID" value="WBGene00239135"/>
</dbReference>
<dbReference type="SUPFAM" id="SSF54928">
    <property type="entry name" value="RNA-binding domain, RBD"/>
    <property type="match status" value="1"/>
</dbReference>
<evidence type="ECO:0000259" key="4">
    <source>
        <dbReference type="PROSITE" id="PS50102"/>
    </source>
</evidence>
<protein>
    <submittedName>
        <fullName evidence="5">RRM domain-containing protein</fullName>
    </submittedName>
</protein>
<dbReference type="InterPro" id="IPR000504">
    <property type="entry name" value="RRM_dom"/>
</dbReference>
<feature type="region of interest" description="Disordered" evidence="3">
    <location>
        <begin position="266"/>
        <end position="295"/>
    </location>
</feature>
<feature type="domain" description="RRM" evidence="4">
    <location>
        <begin position="38"/>
        <end position="137"/>
    </location>
</feature>
<proteinExistence type="predicted"/>
<reference evidence="6" key="1">
    <citation type="submission" date="2013-10" db="EMBL/GenBank/DDBJ databases">
        <title>Genome sequencing of Onchocerca volvulus.</title>
        <authorList>
            <person name="Cotton J."/>
            <person name="Tsai J."/>
            <person name="Stanley E."/>
            <person name="Tracey A."/>
            <person name="Holroyd N."/>
            <person name="Lustigman S."/>
            <person name="Berriman M."/>
        </authorList>
    </citation>
    <scope>NUCLEOTIDE SEQUENCE</scope>
</reference>
<dbReference type="GO" id="GO:0000398">
    <property type="term" value="P:mRNA splicing, via spliceosome"/>
    <property type="evidence" value="ECO:0007669"/>
    <property type="project" value="InterPro"/>
</dbReference>
<dbReference type="PANTHER" id="PTHR45880:SF1">
    <property type="entry name" value="RNA-BINDING MOTIF PROTEIN, X-LINKED 2"/>
    <property type="match status" value="1"/>
</dbReference>
<dbReference type="GO" id="GO:0005686">
    <property type="term" value="C:U2 snRNP"/>
    <property type="evidence" value="ECO:0007669"/>
    <property type="project" value="TreeGrafter"/>
</dbReference>
<dbReference type="InterPro" id="IPR012677">
    <property type="entry name" value="Nucleotide-bd_a/b_plait_sf"/>
</dbReference>
<dbReference type="GO" id="GO:0071013">
    <property type="term" value="C:catalytic step 2 spliceosome"/>
    <property type="evidence" value="ECO:0007669"/>
    <property type="project" value="TreeGrafter"/>
</dbReference>
<name>A0A8R1TPH8_ONCVO</name>
<dbReference type="EMBL" id="CMVM020000073">
    <property type="status" value="NOT_ANNOTATED_CDS"/>
    <property type="molecule type" value="Genomic_DNA"/>
</dbReference>
<dbReference type="PANTHER" id="PTHR45880">
    <property type="entry name" value="RNA-BINDING MOTIF PROTEIN, X-LINKED 2"/>
    <property type="match status" value="1"/>
</dbReference>
<keyword evidence="1 2" id="KW-0694">RNA-binding</keyword>
<dbReference type="InterPro" id="IPR051847">
    <property type="entry name" value="RNA_proc/Spliceosome_comp"/>
</dbReference>
<evidence type="ECO:0000313" key="6">
    <source>
        <dbReference type="Proteomes" id="UP000024404"/>
    </source>
</evidence>
<dbReference type="InterPro" id="IPR035979">
    <property type="entry name" value="RBD_domain_sf"/>
</dbReference>
<dbReference type="SMART" id="SM00360">
    <property type="entry name" value="RRM"/>
    <property type="match status" value="1"/>
</dbReference>
<accession>A0A8R1TPH8</accession>
<dbReference type="GO" id="GO:0071011">
    <property type="term" value="C:precatalytic spliceosome"/>
    <property type="evidence" value="ECO:0007669"/>
    <property type="project" value="TreeGrafter"/>
</dbReference>
<evidence type="ECO:0000256" key="2">
    <source>
        <dbReference type="PROSITE-ProRule" id="PRU00176"/>
    </source>
</evidence>
<dbReference type="GO" id="GO:0003723">
    <property type="term" value="F:RNA binding"/>
    <property type="evidence" value="ECO:0007669"/>
    <property type="project" value="UniProtKB-UniRule"/>
</dbReference>
<dbReference type="PROSITE" id="PS50102">
    <property type="entry name" value="RRM"/>
    <property type="match status" value="1"/>
</dbReference>
<feature type="region of interest" description="Disordered" evidence="3">
    <location>
        <begin position="208"/>
        <end position="230"/>
    </location>
</feature>
<sequence length="334" mass="39270">MNPLTNIRKQNKINERELLLGFTGSSSKSWHQKYSDSAWVYVGGLPYGLNEGDIIAVFSHAMTTLEALFNCTYFCALLWSRYGEIVNINLIRDSKTGKSRGFAFVCYEDQRSTILAVDNFNGIKLLKRIIRVDHVEEYKVPKYHENIDEETRRIWEEGCAPKPIAIDRVDEMEDDVDPVDMLKKKGAVDEDGILKVDKALENKLKKEQRRLKKETKRAKKEEKRRKRKLEEEQLELEKKTGDDESWNSQKKLINLGPVKEEEIYGGNEHFNFGKPKKEIPPPPAHNPRPDFEKADWRDIEMWKAVREKEKQEKGEKETIWKEEEHYLPSRFRKE</sequence>
<dbReference type="AlphaFoldDB" id="A0A8R1TPH8"/>
<organism evidence="5 6">
    <name type="scientific">Onchocerca volvulus</name>
    <dbReference type="NCBI Taxonomy" id="6282"/>
    <lineage>
        <taxon>Eukaryota</taxon>
        <taxon>Metazoa</taxon>
        <taxon>Ecdysozoa</taxon>
        <taxon>Nematoda</taxon>
        <taxon>Chromadorea</taxon>
        <taxon>Rhabditida</taxon>
        <taxon>Spirurina</taxon>
        <taxon>Spiruromorpha</taxon>
        <taxon>Filarioidea</taxon>
        <taxon>Onchocercidae</taxon>
        <taxon>Onchocerca</taxon>
    </lineage>
</organism>
<keyword evidence="6" id="KW-1185">Reference proteome</keyword>
<dbReference type="CDD" id="cd12411">
    <property type="entry name" value="RRM_ist3_like"/>
    <property type="match status" value="1"/>
</dbReference>
<reference evidence="5" key="2">
    <citation type="submission" date="2022-06" db="UniProtKB">
        <authorList>
            <consortium name="EnsemblMetazoa"/>
        </authorList>
    </citation>
    <scope>IDENTIFICATION</scope>
</reference>
<evidence type="ECO:0000256" key="3">
    <source>
        <dbReference type="SAM" id="MobiDB-lite"/>
    </source>
</evidence>
<dbReference type="Gene3D" id="3.30.70.330">
    <property type="match status" value="1"/>
</dbReference>
<dbReference type="InterPro" id="IPR045844">
    <property type="entry name" value="RRM_Ist3-like"/>
</dbReference>
<dbReference type="Proteomes" id="UP000024404">
    <property type="component" value="Unassembled WGS sequence"/>
</dbReference>